<dbReference type="Gene3D" id="3.40.630.10">
    <property type="entry name" value="Zn peptidases"/>
    <property type="match status" value="1"/>
</dbReference>
<evidence type="ECO:0000313" key="4">
    <source>
        <dbReference type="EMBL" id="KAF2143941.1"/>
    </source>
</evidence>
<proteinExistence type="inferred from homology"/>
<dbReference type="OrthoDB" id="6119954at2759"/>
<dbReference type="PANTHER" id="PTHR30575">
    <property type="entry name" value="PEPTIDASE M20"/>
    <property type="match status" value="1"/>
</dbReference>
<dbReference type="SUPFAM" id="SSF53187">
    <property type="entry name" value="Zn-dependent exopeptidases"/>
    <property type="match status" value="1"/>
</dbReference>
<organism evidence="4 5">
    <name type="scientific">Aplosporella prunicola CBS 121167</name>
    <dbReference type="NCBI Taxonomy" id="1176127"/>
    <lineage>
        <taxon>Eukaryota</taxon>
        <taxon>Fungi</taxon>
        <taxon>Dikarya</taxon>
        <taxon>Ascomycota</taxon>
        <taxon>Pezizomycotina</taxon>
        <taxon>Dothideomycetes</taxon>
        <taxon>Dothideomycetes incertae sedis</taxon>
        <taxon>Botryosphaeriales</taxon>
        <taxon>Aplosporellaceae</taxon>
        <taxon>Aplosporella</taxon>
    </lineage>
</organism>
<dbReference type="GeneID" id="54293201"/>
<dbReference type="InterPro" id="IPR052030">
    <property type="entry name" value="Peptidase_M20/M20A_hydrolases"/>
</dbReference>
<dbReference type="InterPro" id="IPR017439">
    <property type="entry name" value="Amidohydrolase"/>
</dbReference>
<feature type="domain" description="Peptidase M20 dimerisation" evidence="3">
    <location>
        <begin position="189"/>
        <end position="282"/>
    </location>
</feature>
<dbReference type="Pfam" id="PF07687">
    <property type="entry name" value="M20_dimer"/>
    <property type="match status" value="1"/>
</dbReference>
<accession>A0A6A6BN17</accession>
<gene>
    <name evidence="4" type="ORF">K452DRAFT_164416</name>
</gene>
<dbReference type="Proteomes" id="UP000799438">
    <property type="component" value="Unassembled WGS sequence"/>
</dbReference>
<dbReference type="Gene3D" id="3.30.70.360">
    <property type="match status" value="1"/>
</dbReference>
<reference evidence="4" key="1">
    <citation type="journal article" date="2020" name="Stud. Mycol.">
        <title>101 Dothideomycetes genomes: a test case for predicting lifestyles and emergence of pathogens.</title>
        <authorList>
            <person name="Haridas S."/>
            <person name="Albert R."/>
            <person name="Binder M."/>
            <person name="Bloem J."/>
            <person name="Labutti K."/>
            <person name="Salamov A."/>
            <person name="Andreopoulos B."/>
            <person name="Baker S."/>
            <person name="Barry K."/>
            <person name="Bills G."/>
            <person name="Bluhm B."/>
            <person name="Cannon C."/>
            <person name="Castanera R."/>
            <person name="Culley D."/>
            <person name="Daum C."/>
            <person name="Ezra D."/>
            <person name="Gonzalez J."/>
            <person name="Henrissat B."/>
            <person name="Kuo A."/>
            <person name="Liang C."/>
            <person name="Lipzen A."/>
            <person name="Lutzoni F."/>
            <person name="Magnuson J."/>
            <person name="Mondo S."/>
            <person name="Nolan M."/>
            <person name="Ohm R."/>
            <person name="Pangilinan J."/>
            <person name="Park H.-J."/>
            <person name="Ramirez L."/>
            <person name="Alfaro M."/>
            <person name="Sun H."/>
            <person name="Tritt A."/>
            <person name="Yoshinaga Y."/>
            <person name="Zwiers L.-H."/>
            <person name="Turgeon B."/>
            <person name="Goodwin S."/>
            <person name="Spatafora J."/>
            <person name="Crous P."/>
            <person name="Grigoriev I."/>
        </authorList>
    </citation>
    <scope>NUCLEOTIDE SEQUENCE</scope>
    <source>
        <strain evidence="4">CBS 121167</strain>
    </source>
</reference>
<dbReference type="SUPFAM" id="SSF55031">
    <property type="entry name" value="Bacterial exopeptidase dimerisation domain"/>
    <property type="match status" value="1"/>
</dbReference>
<dbReference type="RefSeq" id="XP_033399653.1">
    <property type="nucleotide sequence ID" value="XM_033535705.1"/>
</dbReference>
<dbReference type="InterPro" id="IPR036264">
    <property type="entry name" value="Bact_exopeptidase_dim_dom"/>
</dbReference>
<sequence length="409" mass="43820">MTQNEHLEHSIADVRNTIHESIDALESELRAFNKSIHSHPETAYQEVFAHDTLCAFLEKQGFTVIRHAYGLDTSFEAEIGSGDKLVIFCCEYDALPGIGHACGHNLIATSSLAAFIGTARAVHKFGVPGKVRILGTPAEEGGGGKIQLLKAGAFEGDVVAAIMAHPTGGELHPSGYSGLGGFKLIASHKFRVEFSGKTAHAGAEPWKGHNALDAAVSGYNNVSMLRQQIQPDERIHGVIEDGGKVPNVIPDYTRMNWYVRSPTTKRANDLLQRVKACLQAAATATGCTLNYIDGPFYKNLRVNRTLSQYYADDMAELGENVLAMHDEPGTASTDMGNVSWAVPSFHGGFGISAPPGVSAHHPAFAEAASKDSAHEAAIKAAKGMALLGWRALTDTKVSEGAKKNFEDEE</sequence>
<evidence type="ECO:0000256" key="1">
    <source>
        <dbReference type="ARBA" id="ARBA00006247"/>
    </source>
</evidence>
<dbReference type="PANTHER" id="PTHR30575:SF8">
    <property type="entry name" value="PEPTIDASE M20 DOMAIN-CONTAINING PROTEIN 2"/>
    <property type="match status" value="1"/>
</dbReference>
<dbReference type="PIRSF" id="PIRSF037226">
    <property type="entry name" value="Amidohydrolase_ACY1L2_prd"/>
    <property type="match status" value="1"/>
</dbReference>
<protein>
    <recommendedName>
        <fullName evidence="2">Peptidase M20 domain-containing protein 2</fullName>
    </recommendedName>
</protein>
<dbReference type="AlphaFoldDB" id="A0A6A6BN17"/>
<dbReference type="InterPro" id="IPR002933">
    <property type="entry name" value="Peptidase_M20"/>
</dbReference>
<dbReference type="InterPro" id="IPR011650">
    <property type="entry name" value="Peptidase_M20_dimer"/>
</dbReference>
<evidence type="ECO:0000259" key="3">
    <source>
        <dbReference type="Pfam" id="PF07687"/>
    </source>
</evidence>
<dbReference type="NCBIfam" id="TIGR01891">
    <property type="entry name" value="amidohydrolases"/>
    <property type="match status" value="1"/>
</dbReference>
<evidence type="ECO:0000256" key="2">
    <source>
        <dbReference type="PIRNR" id="PIRNR037226"/>
    </source>
</evidence>
<dbReference type="FunFam" id="3.30.70.360:FF:000004">
    <property type="entry name" value="Peptidase M20 domain-containing protein 2"/>
    <property type="match status" value="1"/>
</dbReference>
<dbReference type="GO" id="GO:0016805">
    <property type="term" value="F:dipeptidase activity"/>
    <property type="evidence" value="ECO:0007669"/>
    <property type="project" value="InterPro"/>
</dbReference>
<dbReference type="Pfam" id="PF01546">
    <property type="entry name" value="Peptidase_M20"/>
    <property type="match status" value="1"/>
</dbReference>
<evidence type="ECO:0000313" key="5">
    <source>
        <dbReference type="Proteomes" id="UP000799438"/>
    </source>
</evidence>
<keyword evidence="5" id="KW-1185">Reference proteome</keyword>
<name>A0A6A6BN17_9PEZI</name>
<dbReference type="EMBL" id="ML995481">
    <property type="protein sequence ID" value="KAF2143941.1"/>
    <property type="molecule type" value="Genomic_DNA"/>
</dbReference>
<dbReference type="InterPro" id="IPR017144">
    <property type="entry name" value="Xaa-Arg_dipeptidase"/>
</dbReference>
<dbReference type="CDD" id="cd05672">
    <property type="entry name" value="M20_ACY1L2-like"/>
    <property type="match status" value="1"/>
</dbReference>
<comment type="similarity">
    <text evidence="1 2">Belongs to the peptidase M20A family.</text>
</comment>